<evidence type="ECO:0000313" key="1">
    <source>
        <dbReference type="EMBL" id="KAL0957569.1"/>
    </source>
</evidence>
<name>A0ABR3JP23_9AGAR</name>
<protein>
    <submittedName>
        <fullName evidence="1">Uncharacterized protein</fullName>
    </submittedName>
</protein>
<dbReference type="EMBL" id="JASNQZ010000005">
    <property type="protein sequence ID" value="KAL0957569.1"/>
    <property type="molecule type" value="Genomic_DNA"/>
</dbReference>
<dbReference type="Proteomes" id="UP001556367">
    <property type="component" value="Unassembled WGS sequence"/>
</dbReference>
<organism evidence="1 2">
    <name type="scientific">Hohenbuehelia grisea</name>
    <dbReference type="NCBI Taxonomy" id="104357"/>
    <lineage>
        <taxon>Eukaryota</taxon>
        <taxon>Fungi</taxon>
        <taxon>Dikarya</taxon>
        <taxon>Basidiomycota</taxon>
        <taxon>Agaricomycotina</taxon>
        <taxon>Agaricomycetes</taxon>
        <taxon>Agaricomycetidae</taxon>
        <taxon>Agaricales</taxon>
        <taxon>Pleurotineae</taxon>
        <taxon>Pleurotaceae</taxon>
        <taxon>Hohenbuehelia</taxon>
    </lineage>
</organism>
<gene>
    <name evidence="1" type="ORF">HGRIS_001354</name>
</gene>
<comment type="caution">
    <text evidence="1">The sequence shown here is derived from an EMBL/GenBank/DDBJ whole genome shotgun (WGS) entry which is preliminary data.</text>
</comment>
<proteinExistence type="predicted"/>
<evidence type="ECO:0000313" key="2">
    <source>
        <dbReference type="Proteomes" id="UP001556367"/>
    </source>
</evidence>
<keyword evidence="2" id="KW-1185">Reference proteome</keyword>
<sequence>MYSAQGNESPHAWPPAICPNLETRELLSVYYADSLNNPSLTGRRSQESVACKFLTDSLVLGAIMNGEAPTALICLPHCNLKPYSVPVSANLRISFAHIKLAERERKHVASQLDNLISI</sequence>
<reference evidence="2" key="1">
    <citation type="submission" date="2024-06" db="EMBL/GenBank/DDBJ databases">
        <title>Multi-omics analyses provide insights into the biosynthesis of the anticancer antibiotic pleurotin in Hohenbuehelia grisea.</title>
        <authorList>
            <person name="Weaver J.A."/>
            <person name="Alberti F."/>
        </authorList>
    </citation>
    <scope>NUCLEOTIDE SEQUENCE [LARGE SCALE GENOMIC DNA]</scope>
    <source>
        <strain evidence="2">T-177</strain>
    </source>
</reference>
<accession>A0ABR3JP23</accession>